<comment type="caution">
    <text evidence="2">The sequence shown here is derived from an EMBL/GenBank/DDBJ whole genome shotgun (WGS) entry which is preliminary data.</text>
</comment>
<dbReference type="InterPro" id="IPR036047">
    <property type="entry name" value="F-box-like_dom_sf"/>
</dbReference>
<dbReference type="Gene3D" id="1.20.1280.50">
    <property type="match status" value="1"/>
</dbReference>
<organism evidence="2 3">
    <name type="scientific">Zygosaccharomyces rouxii</name>
    <dbReference type="NCBI Taxonomy" id="4956"/>
    <lineage>
        <taxon>Eukaryota</taxon>
        <taxon>Fungi</taxon>
        <taxon>Dikarya</taxon>
        <taxon>Ascomycota</taxon>
        <taxon>Saccharomycotina</taxon>
        <taxon>Saccharomycetes</taxon>
        <taxon>Saccharomycetales</taxon>
        <taxon>Saccharomycetaceae</taxon>
        <taxon>Zygosaccharomyces</taxon>
    </lineage>
</organism>
<evidence type="ECO:0000313" key="3">
    <source>
        <dbReference type="Proteomes" id="UP000187013"/>
    </source>
</evidence>
<dbReference type="Pfam" id="PF12937">
    <property type="entry name" value="F-box-like"/>
    <property type="match status" value="1"/>
</dbReference>
<dbReference type="EMBL" id="BDGX01000032">
    <property type="protein sequence ID" value="GAV51849.1"/>
    <property type="molecule type" value="Genomic_DNA"/>
</dbReference>
<evidence type="ECO:0000259" key="1">
    <source>
        <dbReference type="PROSITE" id="PS50181"/>
    </source>
</evidence>
<dbReference type="SUPFAM" id="SSF81383">
    <property type="entry name" value="F-box domain"/>
    <property type="match status" value="1"/>
</dbReference>
<protein>
    <recommendedName>
        <fullName evidence="1">F-box domain-containing protein</fullName>
    </recommendedName>
</protein>
<dbReference type="Proteomes" id="UP000187013">
    <property type="component" value="Unassembled WGS sequence"/>
</dbReference>
<dbReference type="CDD" id="cd09917">
    <property type="entry name" value="F-box_SF"/>
    <property type="match status" value="1"/>
</dbReference>
<sequence length="341" mass="38746">MLQGLPLDVVLRIFSLLGINDLLHVAECSHFLRQLANHALLTRNIIISAHSNWIKSSLFFNMSQADLEFIRHDEDEQLQEKEQEGHDEQLLMDMYAEPIMRNDEEALSYMRILQGAHEEDTKLVEKHRVMSPEPNDWETKLEKPMKVISPTCSDYSKSSANSTFSELPPRLSNSEWSSPINELNALSDESVHGISDGESTSSADFLDKLRSSNKVKDKAALFEKLMVKDTDRTTRSQNKSMKSMKRKSYGLLSHFFPDRSSNASDRNVSQGYIEELARCNGEPATATTLEGLQSTYKNDDELESAGELASKKTFRNNSKGTQRNRLKAFVTQGNRICYEKI</sequence>
<name>A0A1Q3A7Z2_ZYGRO</name>
<dbReference type="PROSITE" id="PS50181">
    <property type="entry name" value="FBOX"/>
    <property type="match status" value="1"/>
</dbReference>
<dbReference type="InterPro" id="IPR001810">
    <property type="entry name" value="F-box_dom"/>
</dbReference>
<dbReference type="OrthoDB" id="3219396at2759"/>
<feature type="domain" description="F-box" evidence="1">
    <location>
        <begin position="1"/>
        <end position="45"/>
    </location>
</feature>
<gene>
    <name evidence="2" type="ORF">ZYGR_0AF03200</name>
</gene>
<evidence type="ECO:0000313" key="2">
    <source>
        <dbReference type="EMBL" id="GAV51849.1"/>
    </source>
</evidence>
<reference evidence="2 3" key="1">
    <citation type="submission" date="2016-08" db="EMBL/GenBank/DDBJ databases">
        <title>Draft genome sequence of allopolyploid Zygosaccharomyces rouxii.</title>
        <authorList>
            <person name="Watanabe J."/>
            <person name="Uehara K."/>
            <person name="Mogi Y."/>
            <person name="Tsukioka Y."/>
        </authorList>
    </citation>
    <scope>NUCLEOTIDE SEQUENCE [LARGE SCALE GENOMIC DNA]</scope>
    <source>
        <strain evidence="2 3">NBRC 110957</strain>
    </source>
</reference>
<proteinExistence type="predicted"/>
<dbReference type="AlphaFoldDB" id="A0A1Q3A7Z2"/>
<accession>A0A1Q3A7Z2</accession>